<organism evidence="2 3">
    <name type="scientific">Sclerotinia borealis (strain F-4128)</name>
    <dbReference type="NCBI Taxonomy" id="1432307"/>
    <lineage>
        <taxon>Eukaryota</taxon>
        <taxon>Fungi</taxon>
        <taxon>Dikarya</taxon>
        <taxon>Ascomycota</taxon>
        <taxon>Pezizomycotina</taxon>
        <taxon>Leotiomycetes</taxon>
        <taxon>Helotiales</taxon>
        <taxon>Sclerotiniaceae</taxon>
        <taxon>Sclerotinia</taxon>
    </lineage>
</organism>
<evidence type="ECO:0000256" key="1">
    <source>
        <dbReference type="SAM" id="Phobius"/>
    </source>
</evidence>
<protein>
    <submittedName>
        <fullName evidence="2">Uncharacterized protein</fullName>
    </submittedName>
</protein>
<dbReference type="Proteomes" id="UP000019487">
    <property type="component" value="Unassembled WGS sequence"/>
</dbReference>
<keyword evidence="1" id="KW-0472">Membrane</keyword>
<gene>
    <name evidence="2" type="ORF">SBOR_1125</name>
</gene>
<evidence type="ECO:0000313" key="2">
    <source>
        <dbReference type="EMBL" id="ESZ98463.1"/>
    </source>
</evidence>
<comment type="caution">
    <text evidence="2">The sequence shown here is derived from an EMBL/GenBank/DDBJ whole genome shotgun (WGS) entry which is preliminary data.</text>
</comment>
<name>W9CQW7_SCLBF</name>
<keyword evidence="1" id="KW-0812">Transmembrane</keyword>
<sequence length="89" mass="10103">MATIQIREATQQLIKRKNWAASEPGVIVVFVVVFIVASGLIGLQLSRWIARRREKQAARLKGIVISGGVQRRPQDLNVERTRILKEPWS</sequence>
<dbReference type="STRING" id="1432307.W9CQW7"/>
<keyword evidence="1" id="KW-1133">Transmembrane helix</keyword>
<dbReference type="OrthoDB" id="5402816at2759"/>
<proteinExistence type="predicted"/>
<dbReference type="AlphaFoldDB" id="W9CQW7"/>
<feature type="transmembrane region" description="Helical" evidence="1">
    <location>
        <begin position="25"/>
        <end position="45"/>
    </location>
</feature>
<keyword evidence="3" id="KW-1185">Reference proteome</keyword>
<accession>W9CQW7</accession>
<dbReference type="HOGENOM" id="CLU_2456043_0_0_1"/>
<reference evidence="2 3" key="1">
    <citation type="journal article" date="2014" name="Genome Announc.">
        <title>Draft genome sequence of Sclerotinia borealis, a psychrophilic plant pathogenic fungus.</title>
        <authorList>
            <person name="Mardanov A.V."/>
            <person name="Beletsky A.V."/>
            <person name="Kadnikov V.V."/>
            <person name="Ignatov A.N."/>
            <person name="Ravin N.V."/>
        </authorList>
    </citation>
    <scope>NUCLEOTIDE SEQUENCE [LARGE SCALE GENOMIC DNA]</scope>
    <source>
        <strain evidence="3">F-4157</strain>
    </source>
</reference>
<dbReference type="EMBL" id="AYSA01000041">
    <property type="protein sequence ID" value="ESZ98463.1"/>
    <property type="molecule type" value="Genomic_DNA"/>
</dbReference>
<evidence type="ECO:0000313" key="3">
    <source>
        <dbReference type="Proteomes" id="UP000019487"/>
    </source>
</evidence>